<feature type="region of interest" description="Disordered" evidence="1">
    <location>
        <begin position="93"/>
        <end position="137"/>
    </location>
</feature>
<feature type="compositionally biased region" description="Polar residues" evidence="1">
    <location>
        <begin position="109"/>
        <end position="137"/>
    </location>
</feature>
<evidence type="ECO:0000313" key="3">
    <source>
        <dbReference type="Proteomes" id="UP000682877"/>
    </source>
</evidence>
<protein>
    <submittedName>
        <fullName evidence="2">Uncharacterized protein</fullName>
    </submittedName>
</protein>
<dbReference type="Proteomes" id="UP000682877">
    <property type="component" value="Chromosome 3"/>
</dbReference>
<accession>A0A8S1ZTH2</accession>
<name>A0A8S1ZTH2_ARAAE</name>
<dbReference type="EMBL" id="LR999453">
    <property type="protein sequence ID" value="CAE5966542.1"/>
    <property type="molecule type" value="Genomic_DNA"/>
</dbReference>
<organism evidence="2 3">
    <name type="scientific">Arabidopsis arenosa</name>
    <name type="common">Sand rock-cress</name>
    <name type="synonym">Cardaminopsis arenosa</name>
    <dbReference type="NCBI Taxonomy" id="38785"/>
    <lineage>
        <taxon>Eukaryota</taxon>
        <taxon>Viridiplantae</taxon>
        <taxon>Streptophyta</taxon>
        <taxon>Embryophyta</taxon>
        <taxon>Tracheophyta</taxon>
        <taxon>Spermatophyta</taxon>
        <taxon>Magnoliopsida</taxon>
        <taxon>eudicotyledons</taxon>
        <taxon>Gunneridae</taxon>
        <taxon>Pentapetalae</taxon>
        <taxon>rosids</taxon>
        <taxon>malvids</taxon>
        <taxon>Brassicales</taxon>
        <taxon>Brassicaceae</taxon>
        <taxon>Camelineae</taxon>
        <taxon>Arabidopsis</taxon>
    </lineage>
</organism>
<gene>
    <name evidence="2" type="ORF">AARE701A_LOCUS6653</name>
</gene>
<evidence type="ECO:0000256" key="1">
    <source>
        <dbReference type="SAM" id="MobiDB-lite"/>
    </source>
</evidence>
<keyword evidence="3" id="KW-1185">Reference proteome</keyword>
<sequence>MAKAAPSCGGRSVFSRRNFSSLPGIEGNVLAIPLLSSLIRLEILLLSVILEWIGEAKRGGFLRALRGVSIGYVIGYFGLQDAVDETKAIIQERRDKRKSVGKSPDIGTDNLSSEKNTSETALLKSVGQNNETHSVTS</sequence>
<proteinExistence type="predicted"/>
<reference evidence="2" key="1">
    <citation type="submission" date="2021-01" db="EMBL/GenBank/DDBJ databases">
        <authorList>
            <person name="Bezrukov I."/>
        </authorList>
    </citation>
    <scope>NUCLEOTIDE SEQUENCE</scope>
</reference>
<evidence type="ECO:0000313" key="2">
    <source>
        <dbReference type="EMBL" id="CAE5966542.1"/>
    </source>
</evidence>
<dbReference type="AlphaFoldDB" id="A0A8S1ZTH2"/>